<sequence>MSFLLGPVSGALVAGGLYYGYSNMMQIQTQTHITDLHKLSVRLVETPALIMAPPSAATRVTPRPFSTLIQSRWNQEVASLFAGMRNWDTRAQEWGKRLLYGGAETRPVPSSSTGSR</sequence>
<dbReference type="Proteomes" id="UP001218188">
    <property type="component" value="Unassembled WGS sequence"/>
</dbReference>
<accession>A0AAD6X1Z9</accession>
<dbReference type="AlphaFoldDB" id="A0AAD6X1Z9"/>
<reference evidence="1" key="1">
    <citation type="submission" date="2023-03" db="EMBL/GenBank/DDBJ databases">
        <title>Massive genome expansion in bonnet fungi (Mycena s.s.) driven by repeated elements and novel gene families across ecological guilds.</title>
        <authorList>
            <consortium name="Lawrence Berkeley National Laboratory"/>
            <person name="Harder C.B."/>
            <person name="Miyauchi S."/>
            <person name="Viragh M."/>
            <person name="Kuo A."/>
            <person name="Thoen E."/>
            <person name="Andreopoulos B."/>
            <person name="Lu D."/>
            <person name="Skrede I."/>
            <person name="Drula E."/>
            <person name="Henrissat B."/>
            <person name="Morin E."/>
            <person name="Kohler A."/>
            <person name="Barry K."/>
            <person name="LaButti K."/>
            <person name="Morin E."/>
            <person name="Salamov A."/>
            <person name="Lipzen A."/>
            <person name="Mereny Z."/>
            <person name="Hegedus B."/>
            <person name="Baldrian P."/>
            <person name="Stursova M."/>
            <person name="Weitz H."/>
            <person name="Taylor A."/>
            <person name="Grigoriev I.V."/>
            <person name="Nagy L.G."/>
            <person name="Martin F."/>
            <person name="Kauserud H."/>
        </authorList>
    </citation>
    <scope>NUCLEOTIDE SEQUENCE</scope>
    <source>
        <strain evidence="1">CBHHK200</strain>
    </source>
</reference>
<name>A0AAD6X1Z9_9AGAR</name>
<dbReference type="EMBL" id="JARJCM010000047">
    <property type="protein sequence ID" value="KAJ7035933.1"/>
    <property type="molecule type" value="Genomic_DNA"/>
</dbReference>
<evidence type="ECO:0008006" key="3">
    <source>
        <dbReference type="Google" id="ProtNLM"/>
    </source>
</evidence>
<keyword evidence="2" id="KW-1185">Reference proteome</keyword>
<comment type="caution">
    <text evidence="1">The sequence shown here is derived from an EMBL/GenBank/DDBJ whole genome shotgun (WGS) entry which is preliminary data.</text>
</comment>
<evidence type="ECO:0000313" key="1">
    <source>
        <dbReference type="EMBL" id="KAJ7035933.1"/>
    </source>
</evidence>
<proteinExistence type="predicted"/>
<evidence type="ECO:0000313" key="2">
    <source>
        <dbReference type="Proteomes" id="UP001218188"/>
    </source>
</evidence>
<gene>
    <name evidence="1" type="ORF">C8F04DRAFT_1258564</name>
</gene>
<protein>
    <recommendedName>
        <fullName evidence="3">MICOS complex subunit MIC12</fullName>
    </recommendedName>
</protein>
<organism evidence="1 2">
    <name type="scientific">Mycena alexandri</name>
    <dbReference type="NCBI Taxonomy" id="1745969"/>
    <lineage>
        <taxon>Eukaryota</taxon>
        <taxon>Fungi</taxon>
        <taxon>Dikarya</taxon>
        <taxon>Basidiomycota</taxon>
        <taxon>Agaricomycotina</taxon>
        <taxon>Agaricomycetes</taxon>
        <taxon>Agaricomycetidae</taxon>
        <taxon>Agaricales</taxon>
        <taxon>Marasmiineae</taxon>
        <taxon>Mycenaceae</taxon>
        <taxon>Mycena</taxon>
    </lineage>
</organism>